<organism evidence="1 2">
    <name type="scientific">Thelohanellus kitauei</name>
    <name type="common">Myxosporean</name>
    <dbReference type="NCBI Taxonomy" id="669202"/>
    <lineage>
        <taxon>Eukaryota</taxon>
        <taxon>Metazoa</taxon>
        <taxon>Cnidaria</taxon>
        <taxon>Myxozoa</taxon>
        <taxon>Myxosporea</taxon>
        <taxon>Bivalvulida</taxon>
        <taxon>Platysporina</taxon>
        <taxon>Myxobolidae</taxon>
        <taxon>Thelohanellus</taxon>
    </lineage>
</organism>
<accession>A0A0C2N2I2</accession>
<name>A0A0C2N2I2_THEKT</name>
<dbReference type="AlphaFoldDB" id="A0A0C2N2I2"/>
<protein>
    <submittedName>
        <fullName evidence="1">Uncharacterized protein</fullName>
    </submittedName>
</protein>
<dbReference type="EMBL" id="JWZT01002018">
    <property type="protein sequence ID" value="KII70575.1"/>
    <property type="molecule type" value="Genomic_DNA"/>
</dbReference>
<evidence type="ECO:0000313" key="2">
    <source>
        <dbReference type="Proteomes" id="UP000031668"/>
    </source>
</evidence>
<dbReference type="Proteomes" id="UP000031668">
    <property type="component" value="Unassembled WGS sequence"/>
</dbReference>
<reference evidence="1 2" key="1">
    <citation type="journal article" date="2014" name="Genome Biol. Evol.">
        <title>The genome of the myxosporean Thelohanellus kitauei shows adaptations to nutrient acquisition within its fish host.</title>
        <authorList>
            <person name="Yang Y."/>
            <person name="Xiong J."/>
            <person name="Zhou Z."/>
            <person name="Huo F."/>
            <person name="Miao W."/>
            <person name="Ran C."/>
            <person name="Liu Y."/>
            <person name="Zhang J."/>
            <person name="Feng J."/>
            <person name="Wang M."/>
            <person name="Wang M."/>
            <person name="Wang L."/>
            <person name="Yao B."/>
        </authorList>
    </citation>
    <scope>NUCLEOTIDE SEQUENCE [LARGE SCALE GENOMIC DNA]</scope>
    <source>
        <strain evidence="1">Wuqing</strain>
    </source>
</reference>
<gene>
    <name evidence="1" type="ORF">RF11_04936</name>
</gene>
<comment type="caution">
    <text evidence="1">The sequence shown here is derived from an EMBL/GenBank/DDBJ whole genome shotgun (WGS) entry which is preliminary data.</text>
</comment>
<sequence>MYSEINIRSLDWNSSDYIIQFKHQEYDYGSVINCKILNTKDEIEISQCQDSFTANDLIYPCELDGHQYSNATDICSDNHSQKFCKLGNDELVQIKGSFTANDLVYPCELDGRQYSNATVICSDNHSQLPESLIEPSRISKEIRRSNNPNSPDVGCTIKCINQREILEADVFISTENKDKIPNR</sequence>
<keyword evidence="2" id="KW-1185">Reference proteome</keyword>
<evidence type="ECO:0000313" key="1">
    <source>
        <dbReference type="EMBL" id="KII70575.1"/>
    </source>
</evidence>
<proteinExistence type="predicted"/>